<name>A0A1I8FR87_9PLAT</name>
<evidence type="ECO:0000313" key="1">
    <source>
        <dbReference type="Proteomes" id="UP000095280"/>
    </source>
</evidence>
<dbReference type="PANTHER" id="PTHR11412">
    <property type="entry name" value="MACROGLOBULIN / COMPLEMENT"/>
    <property type="match status" value="1"/>
</dbReference>
<protein>
    <submittedName>
        <fullName evidence="2">A2M domain-containing protein</fullName>
    </submittedName>
</protein>
<evidence type="ECO:0000313" key="2">
    <source>
        <dbReference type="WBParaSite" id="maker-unitig_45203-snap-gene-0.4-mRNA-1"/>
    </source>
</evidence>
<dbReference type="InterPro" id="IPR008930">
    <property type="entry name" value="Terpenoid_cyclase/PrenylTrfase"/>
</dbReference>
<dbReference type="Proteomes" id="UP000095280">
    <property type="component" value="Unplaced"/>
</dbReference>
<reference evidence="2" key="1">
    <citation type="submission" date="2016-11" db="UniProtKB">
        <authorList>
            <consortium name="WormBaseParasite"/>
        </authorList>
    </citation>
    <scope>IDENTIFICATION</scope>
</reference>
<dbReference type="AlphaFoldDB" id="A0A1I8FR87"/>
<proteinExistence type="predicted"/>
<dbReference type="PANTHER" id="PTHR11412:SF146">
    <property type="entry name" value="CD109 ANTIGEN"/>
    <property type="match status" value="1"/>
</dbReference>
<organism evidence="1 2">
    <name type="scientific">Macrostomum lignano</name>
    <dbReference type="NCBI Taxonomy" id="282301"/>
    <lineage>
        <taxon>Eukaryota</taxon>
        <taxon>Metazoa</taxon>
        <taxon>Spiralia</taxon>
        <taxon>Lophotrochozoa</taxon>
        <taxon>Platyhelminthes</taxon>
        <taxon>Rhabditophora</taxon>
        <taxon>Macrostomorpha</taxon>
        <taxon>Macrostomida</taxon>
        <taxon>Macrostomidae</taxon>
        <taxon>Macrostomum</taxon>
    </lineage>
</organism>
<dbReference type="WBParaSite" id="maker-unitig_45203-snap-gene-0.4-mRNA-1">
    <property type="protein sequence ID" value="maker-unitig_45203-snap-gene-0.4-mRNA-1"/>
    <property type="gene ID" value="maker-unitig_45203-snap-gene-0.4"/>
</dbReference>
<dbReference type="InterPro" id="IPR013783">
    <property type="entry name" value="Ig-like_fold"/>
</dbReference>
<dbReference type="Gene3D" id="2.60.120.1540">
    <property type="match status" value="1"/>
</dbReference>
<dbReference type="InterPro" id="IPR050473">
    <property type="entry name" value="A2M/Complement_sys"/>
</dbReference>
<sequence length="405" mass="44703">TIFKCKVPINTAVVPKLETGLGNRAIAIDPEKGIQVQEDPTMFTSTRRFYMRLEAPKSAFWGEQLGIRVLVVLKKSKDYDFVSVGAGARGGGHTMIYFPVLPRQTGKVTISFCTYSFIGGECSAITIPISINGVANSYSSPILIDLVDNSELLAQNFFIIAEQTFVEPEKRWRRYVPGSKAAYLTVVGDIAQRLAPDQPYCDASCSAWKPVGSAESVLFNMNRNVQMLHYLRMTKQLQDATLKSTLTYVNTQFARLTFFIEPTSGGISNFPRTRVTITALSVLATSHPSIPKPLGPLASTISSAALSYLRRHLPKMGNNALCLAMTAYALTFDSDTTYKFKARDMLLSSVRTDNYLYWAVRRLRPLIREPDTGRKENGNFTLYKATSLHSADSSARCAAVASGPL</sequence>
<keyword evidence="1" id="KW-1185">Reference proteome</keyword>
<dbReference type="Gene3D" id="1.50.10.20">
    <property type="match status" value="2"/>
</dbReference>
<accession>A0A1I8FR87</accession>
<dbReference type="SUPFAM" id="SSF48239">
    <property type="entry name" value="Terpenoid cyclases/Protein prenyltransferases"/>
    <property type="match status" value="1"/>
</dbReference>
<dbReference type="Gene3D" id="2.60.40.10">
    <property type="entry name" value="Immunoglobulins"/>
    <property type="match status" value="1"/>
</dbReference>